<feature type="binding site" evidence="11">
    <location>
        <position position="143"/>
    </location>
    <ligand>
        <name>Zn(2+)</name>
        <dbReference type="ChEBI" id="CHEBI:29105"/>
        <note>catalytic</note>
    </ligand>
</feature>
<gene>
    <name evidence="11" type="primary">htpX</name>
    <name evidence="13" type="ORF">MBBWO_05120</name>
</gene>
<evidence type="ECO:0000256" key="4">
    <source>
        <dbReference type="ARBA" id="ARBA00022692"/>
    </source>
</evidence>
<dbReference type="GO" id="GO:0004222">
    <property type="term" value="F:metalloendopeptidase activity"/>
    <property type="evidence" value="ECO:0007669"/>
    <property type="project" value="UniProtKB-UniRule"/>
</dbReference>
<evidence type="ECO:0000256" key="11">
    <source>
        <dbReference type="HAMAP-Rule" id="MF_00188"/>
    </source>
</evidence>
<keyword evidence="9 11" id="KW-0482">Metalloprotease</keyword>
<dbReference type="InterPro" id="IPR022919">
    <property type="entry name" value="Pept_M48_protease_HtpX"/>
</dbReference>
<proteinExistence type="inferred from homology"/>
<dbReference type="EMBL" id="MZGU01000004">
    <property type="protein sequence ID" value="PWB85677.1"/>
    <property type="molecule type" value="Genomic_DNA"/>
</dbReference>
<dbReference type="GO" id="GO:0005509">
    <property type="term" value="F:calcium ion binding"/>
    <property type="evidence" value="ECO:0007669"/>
    <property type="project" value="InterPro"/>
</dbReference>
<feature type="transmembrane region" description="Helical" evidence="11">
    <location>
        <begin position="181"/>
        <end position="201"/>
    </location>
</feature>
<sequence length="321" mass="35861">MKGTWKLQLRLIVVMAVLFLIVYTLASIAGYYLGFGGSLSFYLIISLIIIFAQYWFGPSIVKMSMKVRPLSETEAPHIHQMVEELAAEAGIKKPKIGLSEVNIPNAFAYGRSSRSGHIALTRPIIGLLTRDELKAVIGHEMGHIKHNDMIVTSMVSVIPMICYYIALSFMFSNNNENNSGFIIGIIGYVFYFIGQLLVLCVSRIREYYADAASVEFGNKPAALASALYKLSYGAAKANNEELKDINTTRAFFVNDINNGARDITSFRQIDFDGDGSISDEELRRISESNIKVKSSAKFMEILSTHPDMLKRVKRLSELENQ</sequence>
<keyword evidence="4 11" id="KW-0812">Transmembrane</keyword>
<dbReference type="OrthoDB" id="28389at2157"/>
<evidence type="ECO:0000256" key="1">
    <source>
        <dbReference type="ARBA" id="ARBA00009779"/>
    </source>
</evidence>
<evidence type="ECO:0000256" key="2">
    <source>
        <dbReference type="ARBA" id="ARBA00022475"/>
    </source>
</evidence>
<feature type="domain" description="Peptidase M48" evidence="12">
    <location>
        <begin position="74"/>
        <end position="318"/>
    </location>
</feature>
<comment type="similarity">
    <text evidence="1 11">Belongs to the peptidase M48B family.</text>
</comment>
<name>A0A2U1S6C1_9EURY</name>
<dbReference type="InterPro" id="IPR018247">
    <property type="entry name" value="EF_Hand_1_Ca_BS"/>
</dbReference>
<dbReference type="Proteomes" id="UP000245577">
    <property type="component" value="Unassembled WGS sequence"/>
</dbReference>
<keyword evidence="7 11" id="KW-0862">Zinc</keyword>
<dbReference type="EC" id="3.4.24.-" evidence="11"/>
<evidence type="ECO:0000259" key="12">
    <source>
        <dbReference type="Pfam" id="PF01435"/>
    </source>
</evidence>
<evidence type="ECO:0000256" key="8">
    <source>
        <dbReference type="ARBA" id="ARBA00022989"/>
    </source>
</evidence>
<feature type="transmembrane region" description="Helical" evidence="11">
    <location>
        <begin position="39"/>
        <end position="56"/>
    </location>
</feature>
<organism evidence="13 14">
    <name type="scientific">Methanobrevibacter woesei</name>
    <dbReference type="NCBI Taxonomy" id="190976"/>
    <lineage>
        <taxon>Archaea</taxon>
        <taxon>Methanobacteriati</taxon>
        <taxon>Methanobacteriota</taxon>
        <taxon>Methanomada group</taxon>
        <taxon>Methanobacteria</taxon>
        <taxon>Methanobacteriales</taxon>
        <taxon>Methanobacteriaceae</taxon>
        <taxon>Methanobrevibacter</taxon>
    </lineage>
</organism>
<dbReference type="PANTHER" id="PTHR43221">
    <property type="entry name" value="PROTEASE HTPX"/>
    <property type="match status" value="1"/>
</dbReference>
<feature type="binding site" evidence="11">
    <location>
        <position position="139"/>
    </location>
    <ligand>
        <name>Zn(2+)</name>
        <dbReference type="ChEBI" id="CHEBI:29105"/>
        <note>catalytic</note>
    </ligand>
</feature>
<evidence type="ECO:0000256" key="6">
    <source>
        <dbReference type="ARBA" id="ARBA00022801"/>
    </source>
</evidence>
<keyword evidence="8 11" id="KW-1133">Transmembrane helix</keyword>
<evidence type="ECO:0000313" key="13">
    <source>
        <dbReference type="EMBL" id="PWB85677.1"/>
    </source>
</evidence>
<dbReference type="GO" id="GO:0005886">
    <property type="term" value="C:plasma membrane"/>
    <property type="evidence" value="ECO:0007669"/>
    <property type="project" value="UniProtKB-SubCell"/>
</dbReference>
<evidence type="ECO:0000256" key="7">
    <source>
        <dbReference type="ARBA" id="ARBA00022833"/>
    </source>
</evidence>
<dbReference type="InterPro" id="IPR001915">
    <property type="entry name" value="Peptidase_M48"/>
</dbReference>
<comment type="caution">
    <text evidence="13">The sequence shown here is derived from an EMBL/GenBank/DDBJ whole genome shotgun (WGS) entry which is preliminary data.</text>
</comment>
<keyword evidence="10 11" id="KW-0472">Membrane</keyword>
<keyword evidence="2 11" id="KW-1003">Cell membrane</keyword>
<dbReference type="RefSeq" id="WP_116669331.1">
    <property type="nucleotide sequence ID" value="NZ_CAMLVV010000001.1"/>
</dbReference>
<feature type="binding site" evidence="11">
    <location>
        <position position="206"/>
    </location>
    <ligand>
        <name>Zn(2+)</name>
        <dbReference type="ChEBI" id="CHEBI:29105"/>
        <note>catalytic</note>
    </ligand>
</feature>
<dbReference type="GO" id="GO:0008270">
    <property type="term" value="F:zinc ion binding"/>
    <property type="evidence" value="ECO:0007669"/>
    <property type="project" value="UniProtKB-UniRule"/>
</dbReference>
<evidence type="ECO:0000256" key="3">
    <source>
        <dbReference type="ARBA" id="ARBA00022670"/>
    </source>
</evidence>
<keyword evidence="6 11" id="KW-0378">Hydrolase</keyword>
<feature type="active site" evidence="11">
    <location>
        <position position="140"/>
    </location>
</feature>
<feature type="transmembrane region" description="Helical" evidence="11">
    <location>
        <begin position="149"/>
        <end position="169"/>
    </location>
</feature>
<evidence type="ECO:0000256" key="10">
    <source>
        <dbReference type="ARBA" id="ARBA00023136"/>
    </source>
</evidence>
<dbReference type="InterPro" id="IPR050083">
    <property type="entry name" value="HtpX_protease"/>
</dbReference>
<dbReference type="AlphaFoldDB" id="A0A2U1S6C1"/>
<dbReference type="Gene3D" id="3.30.2010.10">
    <property type="entry name" value="Metalloproteases ('zincins'), catalytic domain"/>
    <property type="match status" value="1"/>
</dbReference>
<keyword evidence="3 11" id="KW-0645">Protease</keyword>
<dbReference type="PANTHER" id="PTHR43221:SF2">
    <property type="entry name" value="PROTEASE HTPX HOMOLOG"/>
    <property type="match status" value="1"/>
</dbReference>
<evidence type="ECO:0000313" key="14">
    <source>
        <dbReference type="Proteomes" id="UP000245577"/>
    </source>
</evidence>
<accession>A0A2U1S6C1</accession>
<dbReference type="GO" id="GO:0006508">
    <property type="term" value="P:proteolysis"/>
    <property type="evidence" value="ECO:0007669"/>
    <property type="project" value="UniProtKB-KW"/>
</dbReference>
<comment type="cofactor">
    <cofactor evidence="11">
        <name>Zn(2+)</name>
        <dbReference type="ChEBI" id="CHEBI:29105"/>
    </cofactor>
    <text evidence="11">Binds 1 zinc ion per subunit.</text>
</comment>
<evidence type="ECO:0000256" key="9">
    <source>
        <dbReference type="ARBA" id="ARBA00023049"/>
    </source>
</evidence>
<protein>
    <recommendedName>
        <fullName evidence="11">Protease HtpX homolog</fullName>
        <ecNumber evidence="11">3.4.24.-</ecNumber>
    </recommendedName>
</protein>
<evidence type="ECO:0000256" key="5">
    <source>
        <dbReference type="ARBA" id="ARBA00022723"/>
    </source>
</evidence>
<reference evidence="13 14" key="1">
    <citation type="submission" date="2017-03" db="EMBL/GenBank/DDBJ databases">
        <title>Genome sequence of Methanobrevibacter wosei.</title>
        <authorList>
            <person name="Poehlein A."/>
            <person name="Seedorf H."/>
            <person name="Daniel R."/>
        </authorList>
    </citation>
    <scope>NUCLEOTIDE SEQUENCE [LARGE SCALE GENOMIC DNA]</scope>
    <source>
        <strain evidence="13 14">DSM 11979</strain>
    </source>
</reference>
<dbReference type="HAMAP" id="MF_00188">
    <property type="entry name" value="Pept_M48_protease_HtpX"/>
    <property type="match status" value="1"/>
</dbReference>
<dbReference type="CDD" id="cd07338">
    <property type="entry name" value="M48B_HtpX_like"/>
    <property type="match status" value="1"/>
</dbReference>
<keyword evidence="14" id="KW-1185">Reference proteome</keyword>
<dbReference type="Pfam" id="PF01435">
    <property type="entry name" value="Peptidase_M48"/>
    <property type="match status" value="1"/>
</dbReference>
<feature type="transmembrane region" description="Helical" evidence="11">
    <location>
        <begin position="12"/>
        <end position="33"/>
    </location>
</feature>
<dbReference type="PROSITE" id="PS00018">
    <property type="entry name" value="EF_HAND_1"/>
    <property type="match status" value="1"/>
</dbReference>
<keyword evidence="5 11" id="KW-0479">Metal-binding</keyword>
<comment type="subcellular location">
    <subcellularLocation>
        <location evidence="11">Cell membrane</location>
        <topology evidence="11">Multi-pass membrane protein</topology>
    </subcellularLocation>
</comment>